<accession>A0A9D1M1Y3</accession>
<organism evidence="2 3">
    <name type="scientific">Candidatus Merdicola faecigallinarum</name>
    <dbReference type="NCBI Taxonomy" id="2840862"/>
    <lineage>
        <taxon>Bacteria</taxon>
        <taxon>Bacillati</taxon>
        <taxon>Bacillota</taxon>
        <taxon>Clostridia</taxon>
        <taxon>Candidatus Merdicola</taxon>
    </lineage>
</organism>
<feature type="coiled-coil region" evidence="1">
    <location>
        <begin position="305"/>
        <end position="339"/>
    </location>
</feature>
<reference evidence="2" key="1">
    <citation type="submission" date="2020-10" db="EMBL/GenBank/DDBJ databases">
        <authorList>
            <person name="Gilroy R."/>
        </authorList>
    </citation>
    <scope>NUCLEOTIDE SEQUENCE</scope>
    <source>
        <strain evidence="2">CHK195-15760</strain>
    </source>
</reference>
<evidence type="ECO:0000256" key="1">
    <source>
        <dbReference type="SAM" id="Coils"/>
    </source>
</evidence>
<protein>
    <submittedName>
        <fullName evidence="2">Uncharacterized protein</fullName>
    </submittedName>
</protein>
<dbReference type="Proteomes" id="UP000824093">
    <property type="component" value="Unassembled WGS sequence"/>
</dbReference>
<comment type="caution">
    <text evidence="2">The sequence shown here is derived from an EMBL/GenBank/DDBJ whole genome shotgun (WGS) entry which is preliminary data.</text>
</comment>
<keyword evidence="1" id="KW-0175">Coiled coil</keyword>
<name>A0A9D1M1Y3_9FIRM</name>
<reference evidence="2" key="2">
    <citation type="journal article" date="2021" name="PeerJ">
        <title>Extensive microbial diversity within the chicken gut microbiome revealed by metagenomics and culture.</title>
        <authorList>
            <person name="Gilroy R."/>
            <person name="Ravi A."/>
            <person name="Getino M."/>
            <person name="Pursley I."/>
            <person name="Horton D.L."/>
            <person name="Alikhan N.F."/>
            <person name="Baker D."/>
            <person name="Gharbi K."/>
            <person name="Hall N."/>
            <person name="Watson M."/>
            <person name="Adriaenssens E.M."/>
            <person name="Foster-Nyarko E."/>
            <person name="Jarju S."/>
            <person name="Secka A."/>
            <person name="Antonio M."/>
            <person name="Oren A."/>
            <person name="Chaudhuri R.R."/>
            <person name="La Ragione R."/>
            <person name="Hildebrand F."/>
            <person name="Pallen M.J."/>
        </authorList>
    </citation>
    <scope>NUCLEOTIDE SEQUENCE</scope>
    <source>
        <strain evidence="2">CHK195-15760</strain>
    </source>
</reference>
<dbReference type="AlphaFoldDB" id="A0A9D1M1Y3"/>
<dbReference type="EMBL" id="DVNH01000044">
    <property type="protein sequence ID" value="HIU52113.1"/>
    <property type="molecule type" value="Genomic_DNA"/>
</dbReference>
<gene>
    <name evidence="2" type="ORF">IAB70_05820</name>
</gene>
<evidence type="ECO:0000313" key="3">
    <source>
        <dbReference type="Proteomes" id="UP000824093"/>
    </source>
</evidence>
<feature type="coiled-coil region" evidence="1">
    <location>
        <begin position="376"/>
        <end position="406"/>
    </location>
</feature>
<proteinExistence type="predicted"/>
<evidence type="ECO:0000313" key="2">
    <source>
        <dbReference type="EMBL" id="HIU52113.1"/>
    </source>
</evidence>
<sequence length="766" mass="92419">MPNHTTEKDEKIEEKLKYIGLDLKKKPNFLKEYEPIEYRPARGYDENQYKIYKYVDVREIQILLTRANRMDMLAEKYEKAEPLYSYLDLEKEENMVKYSLFLKMLHTVKIEEIEKIEKEQEELNKKIPFEVKYHENYLWQIFYSEVSKQYFMLVPMVDSEYACFFYLLKKQIECEKKKKSYQIFVPICHLDYSGSYLKRSELADIENYLWLFTKDWPLVYEVYDKSGELSIHIVGQTEVYEKLKNYYKIELKEKEEAIKFLKLIKALFILQTETQSEYIFVPKIDKSGGLEFYFQERKLDYDDLFQFIEGEYEQKNDKLKQIKSEIEKLKVKLEEKQAISKKKDMEYLNKEKEIATYLECKKTFFGKIKFFFKYKKKKKKEESEKIIEKKQEKTKEKEEIDDKKIEEKPFYTIEDLVSLTNQYNENLEIEKNLKLDVKALEDKIKMMDTKIKNATDYINEIEKHNKSIFDFWKYTSKDEAAALNPGQEKETNHINLEKTFDYKNDLEDLGVKIDQKQRQVLSKEECDSIFLTTELLEVLNQYRNYRNNKRLPKVITEALEESLETLKKEAQEERALFTKENYDIFGGLSEDCTHINHILGKKHREIEKNKFKILDINKNITIKDYKEELKREIDQIESALEKSKVPISMSVYCWENDFIEEGFSLCHIDPQNLLKNIKKGKNKIIRINLDKMKHAVYLSNIIYFDNYNKTLPEGMELDDLVLLDNAKYEWVKKSTTMFRINRFIKYQNEVETIEVKEYDLIEKEEF</sequence>